<dbReference type="Gene3D" id="3.50.50.60">
    <property type="entry name" value="FAD/NAD(P)-binding domain"/>
    <property type="match status" value="1"/>
</dbReference>
<dbReference type="InterPro" id="IPR006076">
    <property type="entry name" value="FAD-dep_OxRdtase"/>
</dbReference>
<evidence type="ECO:0000256" key="1">
    <source>
        <dbReference type="ARBA" id="ARBA00022490"/>
    </source>
</evidence>
<dbReference type="PANTHER" id="PTHR13847">
    <property type="entry name" value="SARCOSINE DEHYDROGENASE-RELATED"/>
    <property type="match status" value="1"/>
</dbReference>
<gene>
    <name evidence="10" type="primary">mnmC</name>
    <name evidence="13" type="ORF">SAMN02745729_101424</name>
</gene>
<organism evidence="13 14">
    <name type="scientific">Marinobacterium iners DSM 11526</name>
    <dbReference type="NCBI Taxonomy" id="1122198"/>
    <lineage>
        <taxon>Bacteria</taxon>
        <taxon>Pseudomonadati</taxon>
        <taxon>Pseudomonadota</taxon>
        <taxon>Gammaproteobacteria</taxon>
        <taxon>Oceanospirillales</taxon>
        <taxon>Oceanospirillaceae</taxon>
        <taxon>Marinobacterium</taxon>
    </lineage>
</organism>
<dbReference type="EC" id="1.5.-.-" evidence="10"/>
<evidence type="ECO:0000256" key="2">
    <source>
        <dbReference type="ARBA" id="ARBA00022603"/>
    </source>
</evidence>
<dbReference type="Gene3D" id="3.40.50.150">
    <property type="entry name" value="Vaccinia Virus protein VP39"/>
    <property type="match status" value="1"/>
</dbReference>
<feature type="region of interest" description="tRNA (mnm(5)s(2)U34)-methyltransferase" evidence="10">
    <location>
        <begin position="1"/>
        <end position="237"/>
    </location>
</feature>
<feature type="region of interest" description="FAD-dependent cmnm(5)s(2)U34 oxidoreductase" evidence="10">
    <location>
        <begin position="267"/>
        <end position="656"/>
    </location>
</feature>
<evidence type="ECO:0000256" key="4">
    <source>
        <dbReference type="ARBA" id="ARBA00022679"/>
    </source>
</evidence>
<evidence type="ECO:0000256" key="9">
    <source>
        <dbReference type="ARBA" id="ARBA00023268"/>
    </source>
</evidence>
<dbReference type="EMBL" id="FNRJ01000001">
    <property type="protein sequence ID" value="SEA08715.1"/>
    <property type="molecule type" value="Genomic_DNA"/>
</dbReference>
<dbReference type="GO" id="GO:0016645">
    <property type="term" value="F:oxidoreductase activity, acting on the CH-NH group of donors"/>
    <property type="evidence" value="ECO:0007669"/>
    <property type="project" value="InterPro"/>
</dbReference>
<dbReference type="EC" id="2.1.1.61" evidence="10"/>
<keyword evidence="6 10" id="KW-0819">tRNA processing</keyword>
<dbReference type="Gene3D" id="3.30.9.10">
    <property type="entry name" value="D-Amino Acid Oxidase, subunit A, domain 2"/>
    <property type="match status" value="1"/>
</dbReference>
<dbReference type="OrthoDB" id="9786494at2"/>
<evidence type="ECO:0000313" key="14">
    <source>
        <dbReference type="Proteomes" id="UP000242469"/>
    </source>
</evidence>
<sequence length="656" mass="71081">MSDPQSPLQQADLEWQDGVPSSTLFDDIYFNRAGGVAETRHVFLNANALEQRFSEASGAPFVVAETGFGTGLNFLCCRALWLQQAPAEQQLHYISCEKYPLSAADLRQALSNFSEFSDGAKQLLKSYPQPVAGAYTLVFDAGRILLTLLFGDALETLPRLDARVDTWFLDGFAPARNPELWNEQLFSEIARLSRPGSTFATFTAAGVVRRGLQEVGFEVIKRPGFGRKREMLSGRMTLAPFDATPADTPIWFQRPAAAITDEPIVVIGAGIAGASTAYALASQGYRVIVLERHAAPAMEGSGNPQGALYAKLPASPTLHSHFHLSGLIHTSALLATLREEHPELGQCCGVLQLALTDKEAERQQQVIEQAAYPDSLVRAVDAATASELAGVTTGEGGLFFPTAGWIAPARLCELLLSHPNIECHYNTPVETLERRSGRWHLGNSGFSSEQVVVCCASQAVRFDPLSQLPLKPIRGQTSQASAPAGLPPLKTVVCGEGYISPPLNGEYCFGASFVLHDSNDQVRQEEHQHNLDILQRTLPKLGQALQQQSLEGKVAFRCSTPDYLPLAGAVADHDAFIETYAKLRDDARWPFTARPPLQRGLFVNVGHGSKGLLSGPICGQLIAALISGAPLPLAADQVRILNPARFMVKNLIRKTL</sequence>
<comment type="function">
    <text evidence="10">Catalyzes the last two steps in the biosynthesis of 5-methylaminomethyl-2-thiouridine (mnm(5)s(2)U) at the wobble position (U34) in tRNA. Catalyzes the FAD-dependent demodification of cmnm(5)s(2)U34 to nm(5)s(2)U34, followed by the transfer of a methyl group from S-adenosyl-L-methionine to nm(5)s(2)U34, to form mnm(5)s(2)U34.</text>
</comment>
<evidence type="ECO:0000256" key="3">
    <source>
        <dbReference type="ARBA" id="ARBA00022630"/>
    </source>
</evidence>
<dbReference type="GO" id="GO:0050660">
    <property type="term" value="F:flavin adenine dinucleotide binding"/>
    <property type="evidence" value="ECO:0007669"/>
    <property type="project" value="UniProtKB-UniRule"/>
</dbReference>
<keyword evidence="1 10" id="KW-0963">Cytoplasm</keyword>
<keyword evidence="2 10" id="KW-0489">Methyltransferase</keyword>
<evidence type="ECO:0000256" key="7">
    <source>
        <dbReference type="ARBA" id="ARBA00022827"/>
    </source>
</evidence>
<name>A0A1H3YAN4_9GAMM</name>
<accession>A0A1H3YAN4</accession>
<evidence type="ECO:0000256" key="10">
    <source>
        <dbReference type="HAMAP-Rule" id="MF_01102"/>
    </source>
</evidence>
<evidence type="ECO:0000313" key="13">
    <source>
        <dbReference type="EMBL" id="SEA08715.1"/>
    </source>
</evidence>
<comment type="similarity">
    <text evidence="10">In the C-terminal section; belongs to the DAO family.</text>
</comment>
<dbReference type="SUPFAM" id="SSF53335">
    <property type="entry name" value="S-adenosyl-L-methionine-dependent methyltransferases"/>
    <property type="match status" value="1"/>
</dbReference>
<comment type="similarity">
    <text evidence="10">In the N-terminal section; belongs to the methyltransferase superfamily. tRNA (mnm(5)s(2)U34)-methyltransferase family.</text>
</comment>
<dbReference type="InterPro" id="IPR008471">
    <property type="entry name" value="MnmC-like_methylTransf"/>
</dbReference>
<dbReference type="RefSeq" id="WP_091822337.1">
    <property type="nucleotide sequence ID" value="NZ_FNRJ01000001.1"/>
</dbReference>
<dbReference type="NCBIfam" id="TIGR03197">
    <property type="entry name" value="MnmC_Cterm"/>
    <property type="match status" value="1"/>
</dbReference>
<dbReference type="SUPFAM" id="SSF54373">
    <property type="entry name" value="FAD-linked reductases, C-terminal domain"/>
    <property type="match status" value="1"/>
</dbReference>
<comment type="cofactor">
    <cofactor evidence="10">
        <name>FAD</name>
        <dbReference type="ChEBI" id="CHEBI:57692"/>
    </cofactor>
</comment>
<dbReference type="InterPro" id="IPR029063">
    <property type="entry name" value="SAM-dependent_MTases_sf"/>
</dbReference>
<keyword evidence="14" id="KW-1185">Reference proteome</keyword>
<feature type="domain" description="MnmC-like methyltransferase" evidence="12">
    <location>
        <begin position="115"/>
        <end position="236"/>
    </location>
</feature>
<dbReference type="SUPFAM" id="SSF51905">
    <property type="entry name" value="FAD/NAD(P)-binding domain"/>
    <property type="match status" value="1"/>
</dbReference>
<dbReference type="InterPro" id="IPR047785">
    <property type="entry name" value="tRNA_MNMC2"/>
</dbReference>
<proteinExistence type="inferred from homology"/>
<evidence type="ECO:0000256" key="5">
    <source>
        <dbReference type="ARBA" id="ARBA00022691"/>
    </source>
</evidence>
<dbReference type="GO" id="GO:0002098">
    <property type="term" value="P:tRNA wobble uridine modification"/>
    <property type="evidence" value="ECO:0007669"/>
    <property type="project" value="TreeGrafter"/>
</dbReference>
<reference evidence="14" key="1">
    <citation type="submission" date="2016-10" db="EMBL/GenBank/DDBJ databases">
        <authorList>
            <person name="Varghese N."/>
            <person name="Submissions S."/>
        </authorList>
    </citation>
    <scope>NUCLEOTIDE SEQUENCE [LARGE SCALE GENOMIC DNA]</scope>
    <source>
        <strain evidence="14">DSM 11526</strain>
    </source>
</reference>
<dbReference type="PANTHER" id="PTHR13847:SF283">
    <property type="entry name" value="TRNA 5-METHYLAMINOMETHYL-2-THIOURIDINE BIOSYNTHESIS BIFUNCTIONAL PROTEIN MNMC"/>
    <property type="match status" value="1"/>
</dbReference>
<evidence type="ECO:0000256" key="6">
    <source>
        <dbReference type="ARBA" id="ARBA00022694"/>
    </source>
</evidence>
<protein>
    <recommendedName>
        <fullName evidence="10">tRNA 5-methylaminomethyl-2-thiouridine biosynthesis bifunctional protein MnmC</fullName>
        <shortName evidence="10">tRNA mnm(5)s(2)U biosynthesis bifunctional protein</shortName>
    </recommendedName>
    <domain>
        <recommendedName>
            <fullName evidence="10">tRNA (mnm(5)s(2)U34)-methyltransferase</fullName>
            <ecNumber evidence="10">2.1.1.61</ecNumber>
        </recommendedName>
    </domain>
    <domain>
        <recommendedName>
            <fullName evidence="10">FAD-dependent cmnm(5)s(2)U34 oxidoreductase</fullName>
            <ecNumber evidence="10">1.5.-.-</ecNumber>
        </recommendedName>
    </domain>
</protein>
<dbReference type="HAMAP" id="MF_01102">
    <property type="entry name" value="MnmC"/>
    <property type="match status" value="1"/>
</dbReference>
<dbReference type="Pfam" id="PF01266">
    <property type="entry name" value="DAO"/>
    <property type="match status" value="1"/>
</dbReference>
<keyword evidence="5 10" id="KW-0949">S-adenosyl-L-methionine</keyword>
<dbReference type="GO" id="GO:0004808">
    <property type="term" value="F:tRNA (5-methylaminomethyl-2-thiouridylate)(34)-methyltransferase activity"/>
    <property type="evidence" value="ECO:0007669"/>
    <property type="project" value="UniProtKB-EC"/>
</dbReference>
<dbReference type="GO" id="GO:0005737">
    <property type="term" value="C:cytoplasm"/>
    <property type="evidence" value="ECO:0007669"/>
    <property type="project" value="UniProtKB-SubCell"/>
</dbReference>
<dbReference type="InterPro" id="IPR036188">
    <property type="entry name" value="FAD/NAD-bd_sf"/>
</dbReference>
<dbReference type="InterPro" id="IPR017610">
    <property type="entry name" value="tRNA_S-uridine_synth_MnmC_C"/>
</dbReference>
<dbReference type="Proteomes" id="UP000242469">
    <property type="component" value="Unassembled WGS sequence"/>
</dbReference>
<comment type="subcellular location">
    <subcellularLocation>
        <location evidence="10">Cytoplasm</location>
    </subcellularLocation>
</comment>
<keyword evidence="8 10" id="KW-0560">Oxidoreductase</keyword>
<comment type="catalytic activity">
    <reaction evidence="10">
        <text>5-aminomethyl-2-thiouridine(34) in tRNA + S-adenosyl-L-methionine = 5-methylaminomethyl-2-thiouridine(34) in tRNA + S-adenosyl-L-homocysteine + H(+)</text>
        <dbReference type="Rhea" id="RHEA:19569"/>
        <dbReference type="Rhea" id="RHEA-COMP:10195"/>
        <dbReference type="Rhea" id="RHEA-COMP:10197"/>
        <dbReference type="ChEBI" id="CHEBI:15378"/>
        <dbReference type="ChEBI" id="CHEBI:57856"/>
        <dbReference type="ChEBI" id="CHEBI:59789"/>
        <dbReference type="ChEBI" id="CHEBI:74454"/>
        <dbReference type="ChEBI" id="CHEBI:74455"/>
        <dbReference type="EC" id="2.1.1.61"/>
    </reaction>
</comment>
<evidence type="ECO:0000256" key="8">
    <source>
        <dbReference type="ARBA" id="ARBA00023002"/>
    </source>
</evidence>
<dbReference type="STRING" id="1122198.SAMN02745729_101424"/>
<dbReference type="GO" id="GO:0032259">
    <property type="term" value="P:methylation"/>
    <property type="evidence" value="ECO:0007669"/>
    <property type="project" value="UniProtKB-KW"/>
</dbReference>
<dbReference type="NCBIfam" id="NF002481">
    <property type="entry name" value="PRK01747.1-2"/>
    <property type="match status" value="1"/>
</dbReference>
<evidence type="ECO:0000259" key="12">
    <source>
        <dbReference type="Pfam" id="PF05430"/>
    </source>
</evidence>
<keyword evidence="9 10" id="KW-0511">Multifunctional enzyme</keyword>
<feature type="domain" description="FAD dependent oxidoreductase" evidence="11">
    <location>
        <begin position="264"/>
        <end position="625"/>
    </location>
</feature>
<dbReference type="Pfam" id="PF05430">
    <property type="entry name" value="Methyltransf_30"/>
    <property type="match status" value="1"/>
</dbReference>
<dbReference type="NCBIfam" id="NF033855">
    <property type="entry name" value="tRNA_MNMC2"/>
    <property type="match status" value="1"/>
</dbReference>
<dbReference type="InterPro" id="IPR023032">
    <property type="entry name" value="tRNA_MAMT_biosynth_bifunc_MnmC"/>
</dbReference>
<evidence type="ECO:0000259" key="11">
    <source>
        <dbReference type="Pfam" id="PF01266"/>
    </source>
</evidence>
<keyword evidence="3 10" id="KW-0285">Flavoprotein</keyword>
<dbReference type="AlphaFoldDB" id="A0A1H3YAN4"/>
<keyword evidence="7 10" id="KW-0274">FAD</keyword>
<keyword evidence="4 10" id="KW-0808">Transferase</keyword>